<dbReference type="InterPro" id="IPR001123">
    <property type="entry name" value="LeuE-type"/>
</dbReference>
<evidence type="ECO:0000256" key="4">
    <source>
        <dbReference type="ARBA" id="ARBA00022989"/>
    </source>
</evidence>
<proteinExistence type="predicted"/>
<dbReference type="GeneID" id="93683137"/>
<dbReference type="Pfam" id="PF01810">
    <property type="entry name" value="LysE"/>
    <property type="match status" value="1"/>
</dbReference>
<evidence type="ECO:0000256" key="5">
    <source>
        <dbReference type="ARBA" id="ARBA00023136"/>
    </source>
</evidence>
<comment type="subcellular location">
    <subcellularLocation>
        <location evidence="1">Cell membrane</location>
        <topology evidence="1">Multi-pass membrane protein</topology>
    </subcellularLocation>
</comment>
<dbReference type="Proteomes" id="UP000053681">
    <property type="component" value="Unassembled WGS sequence"/>
</dbReference>
<dbReference type="GO" id="GO:0005886">
    <property type="term" value="C:plasma membrane"/>
    <property type="evidence" value="ECO:0007669"/>
    <property type="project" value="UniProtKB-SubCell"/>
</dbReference>
<dbReference type="EMBL" id="LNQP01000060">
    <property type="protein sequence ID" value="KSU86931.1"/>
    <property type="molecule type" value="Genomic_DNA"/>
</dbReference>
<evidence type="ECO:0000256" key="2">
    <source>
        <dbReference type="ARBA" id="ARBA00022475"/>
    </source>
</evidence>
<protein>
    <submittedName>
        <fullName evidence="7">Lysine transporter LysE</fullName>
    </submittedName>
</protein>
<accession>A0A0V8JIS0</accession>
<feature type="transmembrane region" description="Helical" evidence="6">
    <location>
        <begin position="40"/>
        <end position="64"/>
    </location>
</feature>
<dbReference type="PANTHER" id="PTHR30086">
    <property type="entry name" value="ARGININE EXPORTER PROTEIN ARGO"/>
    <property type="match status" value="1"/>
</dbReference>
<organism evidence="7 8">
    <name type="scientific">Priestia veravalensis</name>
    <dbReference type="NCBI Taxonomy" id="1414648"/>
    <lineage>
        <taxon>Bacteria</taxon>
        <taxon>Bacillati</taxon>
        <taxon>Bacillota</taxon>
        <taxon>Bacilli</taxon>
        <taxon>Bacillales</taxon>
        <taxon>Bacillaceae</taxon>
        <taxon>Priestia</taxon>
    </lineage>
</organism>
<keyword evidence="5 6" id="KW-0472">Membrane</keyword>
<keyword evidence="4 6" id="KW-1133">Transmembrane helix</keyword>
<gene>
    <name evidence="7" type="ORF">AS180_16020</name>
</gene>
<evidence type="ECO:0000256" key="3">
    <source>
        <dbReference type="ARBA" id="ARBA00022692"/>
    </source>
</evidence>
<feature type="transmembrane region" description="Helical" evidence="6">
    <location>
        <begin position="6"/>
        <end position="28"/>
    </location>
</feature>
<dbReference type="AlphaFoldDB" id="A0A0V8JIS0"/>
<sequence>MTLSWILSYIVVSLTIVLIPGQDMLFVLTQSLTSGVKAGMKTVLGSITGTFIHTLLAAGGLSIIFQQSVLAFNILKIVGVLYLLFLAIQSFRSKTEPLSLTSTQMNTAQFFKKGFFTNLSNPKVAIFFITFLPQFVNPSLGYVGLQMFSFGMIFILETLVVFSLVVLFASYLGKRAKNNRHVQLSLKYIQGTVFGILGLKLLFTDH</sequence>
<keyword evidence="8" id="KW-1185">Reference proteome</keyword>
<evidence type="ECO:0000313" key="7">
    <source>
        <dbReference type="EMBL" id="KSU86931.1"/>
    </source>
</evidence>
<reference evidence="7 8" key="1">
    <citation type="submission" date="2015-11" db="EMBL/GenBank/DDBJ databases">
        <title>Bacillus caseinolyticus sp nov.</title>
        <authorList>
            <person name="Dastager S.G."/>
            <person name="Mawlankar R."/>
        </authorList>
    </citation>
    <scope>NUCLEOTIDE SEQUENCE [LARGE SCALE GENOMIC DNA]</scope>
    <source>
        <strain evidence="7 8">SGD-V-76</strain>
    </source>
</reference>
<keyword evidence="2" id="KW-1003">Cell membrane</keyword>
<evidence type="ECO:0000256" key="6">
    <source>
        <dbReference type="SAM" id="Phobius"/>
    </source>
</evidence>
<dbReference type="GO" id="GO:0015171">
    <property type="term" value="F:amino acid transmembrane transporter activity"/>
    <property type="evidence" value="ECO:0007669"/>
    <property type="project" value="TreeGrafter"/>
</dbReference>
<feature type="transmembrane region" description="Helical" evidence="6">
    <location>
        <begin position="148"/>
        <end position="172"/>
    </location>
</feature>
<evidence type="ECO:0000256" key="1">
    <source>
        <dbReference type="ARBA" id="ARBA00004651"/>
    </source>
</evidence>
<feature type="transmembrane region" description="Helical" evidence="6">
    <location>
        <begin position="70"/>
        <end position="88"/>
    </location>
</feature>
<dbReference type="RefSeq" id="WP_025911394.1">
    <property type="nucleotide sequence ID" value="NZ_KQ758675.1"/>
</dbReference>
<dbReference type="PIRSF" id="PIRSF006324">
    <property type="entry name" value="LeuE"/>
    <property type="match status" value="1"/>
</dbReference>
<name>A0A0V8JIS0_9BACI</name>
<keyword evidence="3 6" id="KW-0812">Transmembrane</keyword>
<evidence type="ECO:0000313" key="8">
    <source>
        <dbReference type="Proteomes" id="UP000053681"/>
    </source>
</evidence>
<dbReference type="PANTHER" id="PTHR30086:SF20">
    <property type="entry name" value="ARGININE EXPORTER PROTEIN ARGO-RELATED"/>
    <property type="match status" value="1"/>
</dbReference>
<comment type="caution">
    <text evidence="7">The sequence shown here is derived from an EMBL/GenBank/DDBJ whole genome shotgun (WGS) entry which is preliminary data.</text>
</comment>